<dbReference type="Pfam" id="PF04306">
    <property type="entry name" value="DUF456"/>
    <property type="match status" value="1"/>
</dbReference>
<proteinExistence type="predicted"/>
<dbReference type="RefSeq" id="WP_121934768.1">
    <property type="nucleotide sequence ID" value="NZ_RDOJ01000010.1"/>
</dbReference>
<evidence type="ECO:0000256" key="1">
    <source>
        <dbReference type="SAM" id="Phobius"/>
    </source>
</evidence>
<dbReference type="InterPro" id="IPR007403">
    <property type="entry name" value="DUF456"/>
</dbReference>
<organism evidence="2 3">
    <name type="scientific">Faecalibacter macacae</name>
    <dbReference type="NCBI Taxonomy" id="1859289"/>
    <lineage>
        <taxon>Bacteria</taxon>
        <taxon>Pseudomonadati</taxon>
        <taxon>Bacteroidota</taxon>
        <taxon>Flavobacteriia</taxon>
        <taxon>Flavobacteriales</taxon>
        <taxon>Weeksellaceae</taxon>
        <taxon>Faecalibacter</taxon>
    </lineage>
</organism>
<keyword evidence="1" id="KW-0812">Transmembrane</keyword>
<dbReference type="EMBL" id="RDOJ01000010">
    <property type="protein sequence ID" value="RLZ09249.1"/>
    <property type="molecule type" value="Genomic_DNA"/>
</dbReference>
<gene>
    <name evidence="2" type="ORF">EAH69_08490</name>
</gene>
<feature type="transmembrane region" description="Helical" evidence="1">
    <location>
        <begin position="48"/>
        <end position="71"/>
    </location>
</feature>
<evidence type="ECO:0000313" key="2">
    <source>
        <dbReference type="EMBL" id="RLZ09249.1"/>
    </source>
</evidence>
<dbReference type="AlphaFoldDB" id="A0A3L9MF65"/>
<reference evidence="2 3" key="1">
    <citation type="submission" date="2018-10" db="EMBL/GenBank/DDBJ databases">
        <authorList>
            <person name="Chen X."/>
        </authorList>
    </citation>
    <scope>NUCLEOTIDE SEQUENCE [LARGE SCALE GENOMIC DNA]</scope>
    <source>
        <strain evidence="2 3">YIM 102668</strain>
    </source>
</reference>
<sequence length="162" mass="16923">MDDSIINLISGLLILLGFVGVVLPAIPGAPLALIGLLIFKLFSGDCGFGWEVVIIAGIFVAIGSVLDYILPVALTKKFGGTKYGVWGSIIGLIVGLFFPPVGFIIGPFVGAFAGELAFASKDVNGALKSAFGSFVGFLVTTGYDLILCLILFGILIYDIFIN</sequence>
<dbReference type="PANTHER" id="PTHR39165">
    <property type="entry name" value="IG HYPOTHETICAL 17883"/>
    <property type="match status" value="1"/>
</dbReference>
<keyword evidence="1" id="KW-1133">Transmembrane helix</keyword>
<dbReference type="PANTHER" id="PTHR39165:SF1">
    <property type="entry name" value="DUF456 DOMAIN-CONTAINING PROTEIN"/>
    <property type="match status" value="1"/>
</dbReference>
<protein>
    <submittedName>
        <fullName evidence="2">DUF456 domain-containing protein</fullName>
    </submittedName>
</protein>
<dbReference type="Proteomes" id="UP000275348">
    <property type="component" value="Unassembled WGS sequence"/>
</dbReference>
<comment type="caution">
    <text evidence="2">The sequence shown here is derived from an EMBL/GenBank/DDBJ whole genome shotgun (WGS) entry which is preliminary data.</text>
</comment>
<feature type="transmembrane region" description="Helical" evidence="1">
    <location>
        <begin position="83"/>
        <end position="110"/>
    </location>
</feature>
<feature type="transmembrane region" description="Helical" evidence="1">
    <location>
        <begin position="130"/>
        <end position="157"/>
    </location>
</feature>
<accession>A0A3L9MF65</accession>
<name>A0A3L9MF65_9FLAO</name>
<dbReference type="OrthoDB" id="9808460at2"/>
<keyword evidence="3" id="KW-1185">Reference proteome</keyword>
<evidence type="ECO:0000313" key="3">
    <source>
        <dbReference type="Proteomes" id="UP000275348"/>
    </source>
</evidence>
<keyword evidence="1" id="KW-0472">Membrane</keyword>
<feature type="transmembrane region" description="Helical" evidence="1">
    <location>
        <begin position="12"/>
        <end position="42"/>
    </location>
</feature>